<proteinExistence type="predicted"/>
<accession>E4V022</accession>
<evidence type="ECO:0000313" key="2">
    <source>
        <dbReference type="Proteomes" id="UP000002669"/>
    </source>
</evidence>
<dbReference type="EMBL" id="DS989826">
    <property type="protein sequence ID" value="EFR02959.1"/>
    <property type="molecule type" value="Genomic_DNA"/>
</dbReference>
<dbReference type="VEuPathDB" id="FungiDB:MGYG_05958"/>
<reference evidence="2" key="1">
    <citation type="journal article" date="2012" name="MBio">
        <title>Comparative genome analysis of Trichophyton rubrum and related dermatophytes reveals candidate genes involved in infection.</title>
        <authorList>
            <person name="Martinez D.A."/>
            <person name="Oliver B.G."/>
            <person name="Graeser Y."/>
            <person name="Goldberg J.M."/>
            <person name="Li W."/>
            <person name="Martinez-Rossi N.M."/>
            <person name="Monod M."/>
            <person name="Shelest E."/>
            <person name="Barton R.C."/>
            <person name="Birch E."/>
            <person name="Brakhage A.A."/>
            <person name="Chen Z."/>
            <person name="Gurr S.J."/>
            <person name="Heiman D."/>
            <person name="Heitman J."/>
            <person name="Kosti I."/>
            <person name="Rossi A."/>
            <person name="Saif S."/>
            <person name="Samalova M."/>
            <person name="Saunders C.W."/>
            <person name="Shea T."/>
            <person name="Summerbell R.C."/>
            <person name="Xu J."/>
            <person name="Young S."/>
            <person name="Zeng Q."/>
            <person name="Birren B.W."/>
            <person name="Cuomo C.A."/>
            <person name="White T.C."/>
        </authorList>
    </citation>
    <scope>NUCLEOTIDE SEQUENCE [LARGE SCALE GENOMIC DNA]</scope>
    <source>
        <strain evidence="2">ATCC MYA-4604 / CBS 118893</strain>
    </source>
</reference>
<organism evidence="2">
    <name type="scientific">Arthroderma gypseum (strain ATCC MYA-4604 / CBS 118893)</name>
    <name type="common">Microsporum gypseum</name>
    <dbReference type="NCBI Taxonomy" id="535722"/>
    <lineage>
        <taxon>Eukaryota</taxon>
        <taxon>Fungi</taxon>
        <taxon>Dikarya</taxon>
        <taxon>Ascomycota</taxon>
        <taxon>Pezizomycotina</taxon>
        <taxon>Eurotiomycetes</taxon>
        <taxon>Eurotiomycetidae</taxon>
        <taxon>Onygenales</taxon>
        <taxon>Arthrodermataceae</taxon>
        <taxon>Nannizzia</taxon>
    </lineage>
</organism>
<dbReference type="AlphaFoldDB" id="E4V022"/>
<dbReference type="InParanoid" id="E4V022"/>
<dbReference type="HOGENOM" id="CLU_1795990_0_0_1"/>
<sequence>MKGRLCPRLEKPGWDRPKGGSCGWSRGGCIRWLWEYDRTMKTIAMNKERDGGCWIIDPKDAFRGDQLGFAVCPSQSAVVAEEEEEEEEEEEARRDTSSCLSLCLQPSSLSLSSCLCGVLRTRGGKYEAATGKTQEDAEADGYGL</sequence>
<gene>
    <name evidence="1" type="ORF">MGYG_05958</name>
</gene>
<dbReference type="RefSeq" id="XP_003171413.1">
    <property type="nucleotide sequence ID" value="XM_003171365.1"/>
</dbReference>
<dbReference type="Proteomes" id="UP000002669">
    <property type="component" value="Unassembled WGS sequence"/>
</dbReference>
<evidence type="ECO:0000313" key="1">
    <source>
        <dbReference type="EMBL" id="EFR02959.1"/>
    </source>
</evidence>
<keyword evidence="2" id="KW-1185">Reference proteome</keyword>
<dbReference type="GeneID" id="10026664"/>
<name>E4V022_ARTGP</name>
<protein>
    <submittedName>
        <fullName evidence="1">Uncharacterized protein</fullName>
    </submittedName>
</protein>